<proteinExistence type="inferred from homology"/>
<keyword evidence="6" id="KW-0539">Nucleus</keyword>
<keyword evidence="10" id="KW-1185">Reference proteome</keyword>
<evidence type="ECO:0000256" key="4">
    <source>
        <dbReference type="ARBA" id="ARBA00016380"/>
    </source>
</evidence>
<sequence length="346" mass="40097">MVPPKLRNANPVRNRNGQKRSHDPVKESKSKRRRREESSVSSEDEIEDLESLEFLNTMKSFFQKACKLYKMTRLYKVVGVDNFTRYERRLTLALHEKCAYQSNKKDWTYQVNMKRYHHVKRRDEDGETIYFEVCRRCLEDREENDEWNVILRGLVTCRNSKRKLSSNSSVSNSPVLLIAGPETVFSSIRAELEEIFSCYIISLKTLSSLNLKIIFGRWIIYCINNDLLRHNTKVDIEFCVNSRGKLITYEGSIPIWHFENAIKLDASSSANISTMWYNIFESLDKSSIGTGFHTSVSKIKSPTMRVAKEGVIRAKVNTEDILFELLESLTWLVESGVSSKTDDVTS</sequence>
<comment type="caution">
    <text evidence="9">The sequence shown here is derived from an EMBL/GenBank/DDBJ whole genome shotgun (WGS) entry which is preliminary data.</text>
</comment>
<dbReference type="PANTHER" id="PTHR31740:SF2">
    <property type="entry name" value="CENTROMERE PROTEIN L"/>
    <property type="match status" value="1"/>
</dbReference>
<evidence type="ECO:0000256" key="3">
    <source>
        <dbReference type="ARBA" id="ARBA00011060"/>
    </source>
</evidence>
<evidence type="ECO:0000256" key="2">
    <source>
        <dbReference type="ARBA" id="ARBA00004584"/>
    </source>
</evidence>
<evidence type="ECO:0000256" key="7">
    <source>
        <dbReference type="ARBA" id="ARBA00023328"/>
    </source>
</evidence>
<keyword evidence="5" id="KW-0158">Chromosome</keyword>
<reference evidence="9" key="1">
    <citation type="submission" date="2021-06" db="EMBL/GenBank/DDBJ databases">
        <authorList>
            <person name="Hodson N. C."/>
            <person name="Mongue J. A."/>
            <person name="Jaron S. K."/>
        </authorList>
    </citation>
    <scope>NUCLEOTIDE SEQUENCE</scope>
</reference>
<dbReference type="InterPro" id="IPR025204">
    <property type="entry name" value="CENP-L"/>
</dbReference>
<comment type="subcellular location">
    <subcellularLocation>
        <location evidence="2">Chromosome</location>
        <location evidence="2">Centromere</location>
    </subcellularLocation>
    <subcellularLocation>
        <location evidence="1">Nucleus</location>
    </subcellularLocation>
</comment>
<evidence type="ECO:0000313" key="9">
    <source>
        <dbReference type="EMBL" id="CAG7824622.1"/>
    </source>
</evidence>
<feature type="region of interest" description="Disordered" evidence="8">
    <location>
        <begin position="1"/>
        <end position="42"/>
    </location>
</feature>
<evidence type="ECO:0000256" key="5">
    <source>
        <dbReference type="ARBA" id="ARBA00022454"/>
    </source>
</evidence>
<dbReference type="PANTHER" id="PTHR31740">
    <property type="entry name" value="CENTROMERE PROTEIN L"/>
    <property type="match status" value="1"/>
</dbReference>
<dbReference type="EMBL" id="CAJVCH010533515">
    <property type="protein sequence ID" value="CAG7824622.1"/>
    <property type="molecule type" value="Genomic_DNA"/>
</dbReference>
<name>A0A8J2PDA8_9HEXA</name>
<organism evidence="9 10">
    <name type="scientific">Allacma fusca</name>
    <dbReference type="NCBI Taxonomy" id="39272"/>
    <lineage>
        <taxon>Eukaryota</taxon>
        <taxon>Metazoa</taxon>
        <taxon>Ecdysozoa</taxon>
        <taxon>Arthropoda</taxon>
        <taxon>Hexapoda</taxon>
        <taxon>Collembola</taxon>
        <taxon>Symphypleona</taxon>
        <taxon>Sminthuridae</taxon>
        <taxon>Allacma</taxon>
    </lineage>
</organism>
<evidence type="ECO:0000313" key="10">
    <source>
        <dbReference type="Proteomes" id="UP000708208"/>
    </source>
</evidence>
<keyword evidence="7" id="KW-0137">Centromere</keyword>
<gene>
    <name evidence="9" type="ORF">AFUS01_LOCUS34771</name>
</gene>
<dbReference type="Proteomes" id="UP000708208">
    <property type="component" value="Unassembled WGS sequence"/>
</dbReference>
<evidence type="ECO:0000256" key="1">
    <source>
        <dbReference type="ARBA" id="ARBA00004123"/>
    </source>
</evidence>
<evidence type="ECO:0000256" key="6">
    <source>
        <dbReference type="ARBA" id="ARBA00023242"/>
    </source>
</evidence>
<protein>
    <recommendedName>
        <fullName evidence="4">Centromere protein L</fullName>
    </recommendedName>
</protein>
<dbReference type="AlphaFoldDB" id="A0A8J2PDA8"/>
<evidence type="ECO:0000256" key="8">
    <source>
        <dbReference type="SAM" id="MobiDB-lite"/>
    </source>
</evidence>
<dbReference type="GO" id="GO:0000775">
    <property type="term" value="C:chromosome, centromeric region"/>
    <property type="evidence" value="ECO:0007669"/>
    <property type="project" value="UniProtKB-SubCell"/>
</dbReference>
<accession>A0A8J2PDA8</accession>
<comment type="similarity">
    <text evidence="3">Belongs to the CENP-L/IML3 family.</text>
</comment>
<dbReference type="GO" id="GO:0005634">
    <property type="term" value="C:nucleus"/>
    <property type="evidence" value="ECO:0007669"/>
    <property type="project" value="UniProtKB-SubCell"/>
</dbReference>